<dbReference type="AlphaFoldDB" id="F4PVR2"/>
<evidence type="ECO:0000313" key="5">
    <source>
        <dbReference type="Proteomes" id="UP000007797"/>
    </source>
</evidence>
<keyword evidence="5" id="KW-1185">Reference proteome</keyword>
<keyword evidence="2" id="KW-0812">Transmembrane</keyword>
<dbReference type="RefSeq" id="XP_004367059.1">
    <property type="nucleotide sequence ID" value="XM_004367002.1"/>
</dbReference>
<dbReference type="OrthoDB" id="2735536at2759"/>
<keyword evidence="2" id="KW-0472">Membrane</keyword>
<evidence type="ECO:0000256" key="2">
    <source>
        <dbReference type="SAM" id="Phobius"/>
    </source>
</evidence>
<dbReference type="KEGG" id="dfa:DFA_07193"/>
<evidence type="ECO:0000313" key="4">
    <source>
        <dbReference type="EMBL" id="EGG20076.1"/>
    </source>
</evidence>
<dbReference type="Pfam" id="PF01370">
    <property type="entry name" value="Epimerase"/>
    <property type="match status" value="1"/>
</dbReference>
<gene>
    <name evidence="4" type="ORF">DFA_07193</name>
</gene>
<dbReference type="GeneID" id="14872300"/>
<accession>F4PVR2</accession>
<feature type="compositionally biased region" description="Low complexity" evidence="1">
    <location>
        <begin position="158"/>
        <end position="174"/>
    </location>
</feature>
<sequence>MSNNNNSKEKINVLLTGATGYIGSNTLRPLIESGLYNVFVLVRKSSRVPPIFKTLASHPSMQIITSEFVDLKNQDQKGRISNLRYIIKSNRIKVIIHCAALMEFYPSDNKIVHLSNVVGTENLLKASFTKDDDESSSDESDSDSDSESDEEEEEDNRSSSSSSSPSSTSSSTSSSRKCLIDRFIYISSTEAMGGVTPTGQLRDEKSETHTDYYYGDTKVEAEALVKTYQTRYPTLDCIILRPTGVYGKDDDFVIYELMQAVSYGLLFFLPSLAKGAVMFTHIDDVVQGILLAIKRKKLATNTTSTYIICPDKGLEYREVLVFLNEKLNRMKPRLVFPAAIVLPIIDIAGRFMYLFKKKKFLYKKETLSKMAEDRLFSNEKAKKELGFKPTYSFKQGLNVTIEEYLENERLSYYPVSPLFIIVALFAMFVKFILWK</sequence>
<dbReference type="Gene3D" id="3.40.50.720">
    <property type="entry name" value="NAD(P)-binding Rossmann-like Domain"/>
    <property type="match status" value="2"/>
</dbReference>
<evidence type="ECO:0000256" key="1">
    <source>
        <dbReference type="SAM" id="MobiDB-lite"/>
    </source>
</evidence>
<organism evidence="4 5">
    <name type="scientific">Cavenderia fasciculata</name>
    <name type="common">Slime mold</name>
    <name type="synonym">Dictyostelium fasciculatum</name>
    <dbReference type="NCBI Taxonomy" id="261658"/>
    <lineage>
        <taxon>Eukaryota</taxon>
        <taxon>Amoebozoa</taxon>
        <taxon>Evosea</taxon>
        <taxon>Eumycetozoa</taxon>
        <taxon>Dictyostelia</taxon>
        <taxon>Acytosteliales</taxon>
        <taxon>Cavenderiaceae</taxon>
        <taxon>Cavenderia</taxon>
    </lineage>
</organism>
<dbReference type="EMBL" id="GL883013">
    <property type="protein sequence ID" value="EGG20076.1"/>
    <property type="molecule type" value="Genomic_DNA"/>
</dbReference>
<reference evidence="5" key="1">
    <citation type="journal article" date="2011" name="Genome Res.">
        <title>Phylogeny-wide analysis of social amoeba genomes highlights ancient origins for complex intercellular communication.</title>
        <authorList>
            <person name="Heidel A.J."/>
            <person name="Lawal H.M."/>
            <person name="Felder M."/>
            <person name="Schilde C."/>
            <person name="Helps N.R."/>
            <person name="Tunggal B."/>
            <person name="Rivero F."/>
            <person name="John U."/>
            <person name="Schleicher M."/>
            <person name="Eichinger L."/>
            <person name="Platzer M."/>
            <person name="Noegel A.A."/>
            <person name="Schaap P."/>
            <person name="Gloeckner G."/>
        </authorList>
    </citation>
    <scope>NUCLEOTIDE SEQUENCE [LARGE SCALE GENOMIC DNA]</scope>
    <source>
        <strain evidence="5">SH3</strain>
    </source>
</reference>
<dbReference type="InterPro" id="IPR036291">
    <property type="entry name" value="NAD(P)-bd_dom_sf"/>
</dbReference>
<feature type="transmembrane region" description="Helical" evidence="2">
    <location>
        <begin position="334"/>
        <end position="355"/>
    </location>
</feature>
<feature type="domain" description="NAD-dependent epimerase/dehydratase" evidence="3">
    <location>
        <begin position="13"/>
        <end position="297"/>
    </location>
</feature>
<dbReference type="PANTHER" id="PTHR43245:SF51">
    <property type="entry name" value="SHORT CHAIN DEHYDROGENASE_REDUCTASE FAMILY 42E, MEMBER 2"/>
    <property type="match status" value="1"/>
</dbReference>
<protein>
    <recommendedName>
        <fullName evidence="3">NAD-dependent epimerase/dehydratase domain-containing protein</fullName>
    </recommendedName>
</protein>
<keyword evidence="2" id="KW-1133">Transmembrane helix</keyword>
<dbReference type="InterPro" id="IPR001509">
    <property type="entry name" value="Epimerase_deHydtase"/>
</dbReference>
<dbReference type="SUPFAM" id="SSF51735">
    <property type="entry name" value="NAD(P)-binding Rossmann-fold domains"/>
    <property type="match status" value="1"/>
</dbReference>
<evidence type="ECO:0000259" key="3">
    <source>
        <dbReference type="Pfam" id="PF01370"/>
    </source>
</evidence>
<proteinExistence type="predicted"/>
<feature type="region of interest" description="Disordered" evidence="1">
    <location>
        <begin position="128"/>
        <end position="174"/>
    </location>
</feature>
<name>F4PVR2_CACFS</name>
<feature type="transmembrane region" description="Helical" evidence="2">
    <location>
        <begin position="412"/>
        <end position="433"/>
    </location>
</feature>
<dbReference type="Proteomes" id="UP000007797">
    <property type="component" value="Unassembled WGS sequence"/>
</dbReference>
<feature type="compositionally biased region" description="Acidic residues" evidence="1">
    <location>
        <begin position="131"/>
        <end position="155"/>
    </location>
</feature>
<dbReference type="PANTHER" id="PTHR43245">
    <property type="entry name" value="BIFUNCTIONAL POLYMYXIN RESISTANCE PROTEIN ARNA"/>
    <property type="match status" value="1"/>
</dbReference>
<dbReference type="STRING" id="1054147.F4PVR2"/>
<dbReference type="InterPro" id="IPR050177">
    <property type="entry name" value="Lipid_A_modif_metabolic_enz"/>
</dbReference>
<dbReference type="OMA" id="MFTHIDD"/>